<dbReference type="SUPFAM" id="SSF159283">
    <property type="entry name" value="Guanosine diphospho-D-mannose pyrophosphorylase/mannose-6-phosphate isomerase linker domain"/>
    <property type="match status" value="1"/>
</dbReference>
<evidence type="ECO:0000256" key="7">
    <source>
        <dbReference type="ARBA" id="ARBA00047343"/>
    </source>
</evidence>
<dbReference type="PANTHER" id="PTHR46390:SF1">
    <property type="entry name" value="MANNOSE-1-PHOSPHATE GUANYLYLTRANSFERASE"/>
    <property type="match status" value="1"/>
</dbReference>
<dbReference type="AlphaFoldDB" id="A0A7C4GEE4"/>
<dbReference type="SUPFAM" id="SSF53448">
    <property type="entry name" value="Nucleotide-diphospho-sugar transferases"/>
    <property type="match status" value="1"/>
</dbReference>
<dbReference type="GO" id="GO:0005525">
    <property type="term" value="F:GTP binding"/>
    <property type="evidence" value="ECO:0007669"/>
    <property type="project" value="UniProtKB-KW"/>
</dbReference>
<proteinExistence type="inferred from homology"/>
<dbReference type="InterPro" id="IPR005835">
    <property type="entry name" value="NTP_transferase_dom"/>
</dbReference>
<dbReference type="Gene3D" id="3.90.550.10">
    <property type="entry name" value="Spore Coat Polysaccharide Biosynthesis Protein SpsA, Chain A"/>
    <property type="match status" value="1"/>
</dbReference>
<dbReference type="CDD" id="cd02509">
    <property type="entry name" value="GDP-M1P_Guanylyltransferase"/>
    <property type="match status" value="1"/>
</dbReference>
<dbReference type="GO" id="GO:0004475">
    <property type="term" value="F:mannose-1-phosphate guanylyltransferase (GTP) activity"/>
    <property type="evidence" value="ECO:0007669"/>
    <property type="project" value="UniProtKB-EC"/>
</dbReference>
<evidence type="ECO:0000259" key="9">
    <source>
        <dbReference type="Pfam" id="PF22640"/>
    </source>
</evidence>
<evidence type="ECO:0000256" key="4">
    <source>
        <dbReference type="ARBA" id="ARBA00022695"/>
    </source>
</evidence>
<dbReference type="Pfam" id="PF00483">
    <property type="entry name" value="NTP_transferase"/>
    <property type="match status" value="1"/>
</dbReference>
<feature type="domain" description="MannoseP isomerase/GMP-like beta-helix" evidence="9">
    <location>
        <begin position="299"/>
        <end position="344"/>
    </location>
</feature>
<dbReference type="InterPro" id="IPR051161">
    <property type="entry name" value="Mannose-6P_isomerase_type2"/>
</dbReference>
<dbReference type="InterPro" id="IPR029044">
    <property type="entry name" value="Nucleotide-diphossugar_trans"/>
</dbReference>
<gene>
    <name evidence="10" type="ORF">ENS41_07165</name>
</gene>
<keyword evidence="6" id="KW-0342">GTP-binding</keyword>
<comment type="catalytic activity">
    <reaction evidence="7">
        <text>alpha-D-mannose 1-phosphate + GTP + H(+) = GDP-alpha-D-mannose + diphosphate</text>
        <dbReference type="Rhea" id="RHEA:15229"/>
        <dbReference type="ChEBI" id="CHEBI:15378"/>
        <dbReference type="ChEBI" id="CHEBI:33019"/>
        <dbReference type="ChEBI" id="CHEBI:37565"/>
        <dbReference type="ChEBI" id="CHEBI:57527"/>
        <dbReference type="ChEBI" id="CHEBI:58409"/>
        <dbReference type="EC" id="2.7.7.13"/>
    </reaction>
</comment>
<dbReference type="InterPro" id="IPR049577">
    <property type="entry name" value="GMPP_N"/>
</dbReference>
<dbReference type="InterPro" id="IPR054566">
    <property type="entry name" value="ManC/GMP-like_b-helix"/>
</dbReference>
<dbReference type="Pfam" id="PF22640">
    <property type="entry name" value="ManC_GMP_beta-helix"/>
    <property type="match status" value="1"/>
</dbReference>
<dbReference type="PANTHER" id="PTHR46390">
    <property type="entry name" value="MANNOSE-1-PHOSPHATE GUANYLYLTRANSFERASE"/>
    <property type="match status" value="1"/>
</dbReference>
<name>A0A7C4GEE4_UNCW3</name>
<dbReference type="GO" id="GO:0009298">
    <property type="term" value="P:GDP-mannose biosynthetic process"/>
    <property type="evidence" value="ECO:0007669"/>
    <property type="project" value="TreeGrafter"/>
</dbReference>
<keyword evidence="3 10" id="KW-0808">Transferase</keyword>
<reference evidence="10" key="1">
    <citation type="journal article" date="2020" name="mSystems">
        <title>Genome- and Community-Level Interaction Insights into Carbon Utilization and Element Cycling Functions of Hydrothermarchaeota in Hydrothermal Sediment.</title>
        <authorList>
            <person name="Zhou Z."/>
            <person name="Liu Y."/>
            <person name="Xu W."/>
            <person name="Pan J."/>
            <person name="Luo Z.H."/>
            <person name="Li M."/>
        </authorList>
    </citation>
    <scope>NUCLEOTIDE SEQUENCE [LARGE SCALE GENOMIC DNA]</scope>
    <source>
        <strain evidence="10">SpSt-488</strain>
    </source>
</reference>
<accession>A0A7C4GEE4</accession>
<evidence type="ECO:0000259" key="8">
    <source>
        <dbReference type="Pfam" id="PF00483"/>
    </source>
</evidence>
<comment type="similarity">
    <text evidence="1">Belongs to the mannose-6-phosphate isomerase type 2 family.</text>
</comment>
<protein>
    <recommendedName>
        <fullName evidence="2">mannose-1-phosphate guanylyltransferase</fullName>
        <ecNumber evidence="2">2.7.7.13</ecNumber>
    </recommendedName>
</protein>
<keyword evidence="4" id="KW-0548">Nucleotidyltransferase</keyword>
<evidence type="ECO:0000256" key="1">
    <source>
        <dbReference type="ARBA" id="ARBA00006115"/>
    </source>
</evidence>
<evidence type="ECO:0000256" key="5">
    <source>
        <dbReference type="ARBA" id="ARBA00022741"/>
    </source>
</evidence>
<keyword evidence="5" id="KW-0547">Nucleotide-binding</keyword>
<evidence type="ECO:0000313" key="10">
    <source>
        <dbReference type="EMBL" id="HGK28717.1"/>
    </source>
</evidence>
<dbReference type="EC" id="2.7.7.13" evidence="2"/>
<evidence type="ECO:0000256" key="6">
    <source>
        <dbReference type="ARBA" id="ARBA00023134"/>
    </source>
</evidence>
<sequence length="357" mass="39622">MATHAVILCGGRGERFWPASRRKMPKQFIRLFGTKSLTRQTSERISGICPRSRQLFITPNELASLVAADLRLPRRNLLLEPCGRNTAPAIALAAIHLSKRDPDGVMVVLPADHLITRRREFHLAVRLAIELARRGLLATFGIPPSRPDTGYGYIRYGRRLAGSGRLTAHEVAGFQEKPDNATARRYLREKTYLWNSGMFVWRVDAIMTAFRLFLPEFHSELVHYGSTIGTSREPAALQRLYRKAPSISIDYAVMERAENIAVVKANFDWDDVGSWLALTRHLPADRDGNVRRGTTAVKDTSSCVIDSGSGLVACLGVRDLVIVRSGEAVLVAHKDALGGIKDLLAQISRQRGGESFL</sequence>
<comment type="caution">
    <text evidence="10">The sequence shown here is derived from an EMBL/GenBank/DDBJ whole genome shotgun (WGS) entry which is preliminary data.</text>
</comment>
<feature type="domain" description="Nucleotidyl transferase" evidence="8">
    <location>
        <begin position="5"/>
        <end position="281"/>
    </location>
</feature>
<organism evidence="10">
    <name type="scientific">candidate division WOR-3 bacterium</name>
    <dbReference type="NCBI Taxonomy" id="2052148"/>
    <lineage>
        <taxon>Bacteria</taxon>
        <taxon>Bacteria division WOR-3</taxon>
    </lineage>
</organism>
<dbReference type="EMBL" id="DSUT01000150">
    <property type="protein sequence ID" value="HGK28717.1"/>
    <property type="molecule type" value="Genomic_DNA"/>
</dbReference>
<evidence type="ECO:0000256" key="2">
    <source>
        <dbReference type="ARBA" id="ARBA00012387"/>
    </source>
</evidence>
<evidence type="ECO:0000256" key="3">
    <source>
        <dbReference type="ARBA" id="ARBA00022679"/>
    </source>
</evidence>
<dbReference type="FunFam" id="3.90.550.10:FF:000046">
    <property type="entry name" value="Mannose-1-phosphate guanylyltransferase (GDP)"/>
    <property type="match status" value="1"/>
</dbReference>